<comment type="caution">
    <text evidence="2">The sequence shown here is derived from an EMBL/GenBank/DDBJ whole genome shotgun (WGS) entry which is preliminary data.</text>
</comment>
<dbReference type="AlphaFoldDB" id="A0A834TIV7"/>
<accession>A0A834TIV7</accession>
<reference evidence="2" key="1">
    <citation type="submission" date="2020-09" db="EMBL/GenBank/DDBJ databases">
        <title>Genome-Enabled Discovery of Anthraquinone Biosynthesis in Senna tora.</title>
        <authorList>
            <person name="Kang S.-H."/>
            <person name="Pandey R.P."/>
            <person name="Lee C.-M."/>
            <person name="Sim J.-S."/>
            <person name="Jeong J.-T."/>
            <person name="Choi B.-S."/>
            <person name="Jung M."/>
            <person name="Ginzburg D."/>
            <person name="Zhao K."/>
            <person name="Won S.Y."/>
            <person name="Oh T.-J."/>
            <person name="Yu Y."/>
            <person name="Kim N.-H."/>
            <person name="Lee O.R."/>
            <person name="Lee T.-H."/>
            <person name="Bashyal P."/>
            <person name="Kim T.-S."/>
            <person name="Lee W.-H."/>
            <person name="Kawkins C."/>
            <person name="Kim C.-K."/>
            <person name="Kim J.S."/>
            <person name="Ahn B.O."/>
            <person name="Rhee S.Y."/>
            <person name="Sohng J.K."/>
        </authorList>
    </citation>
    <scope>NUCLEOTIDE SEQUENCE</scope>
    <source>
        <tissue evidence="2">Leaf</tissue>
    </source>
</reference>
<feature type="region of interest" description="Disordered" evidence="1">
    <location>
        <begin position="1"/>
        <end position="46"/>
    </location>
</feature>
<name>A0A834TIV7_9FABA</name>
<dbReference type="Proteomes" id="UP000634136">
    <property type="component" value="Unassembled WGS sequence"/>
</dbReference>
<dbReference type="EMBL" id="JAAIUW010000008">
    <property type="protein sequence ID" value="KAF7821726.1"/>
    <property type="molecule type" value="Genomic_DNA"/>
</dbReference>
<evidence type="ECO:0000256" key="1">
    <source>
        <dbReference type="SAM" id="MobiDB-lite"/>
    </source>
</evidence>
<evidence type="ECO:0000313" key="3">
    <source>
        <dbReference type="Proteomes" id="UP000634136"/>
    </source>
</evidence>
<proteinExistence type="predicted"/>
<keyword evidence="3" id="KW-1185">Reference proteome</keyword>
<sequence>MGFWEPHTGDSRLGQWPDGGFSVVRGGRRRKRTCDRTRPPCWPHME</sequence>
<organism evidence="2 3">
    <name type="scientific">Senna tora</name>
    <dbReference type="NCBI Taxonomy" id="362788"/>
    <lineage>
        <taxon>Eukaryota</taxon>
        <taxon>Viridiplantae</taxon>
        <taxon>Streptophyta</taxon>
        <taxon>Embryophyta</taxon>
        <taxon>Tracheophyta</taxon>
        <taxon>Spermatophyta</taxon>
        <taxon>Magnoliopsida</taxon>
        <taxon>eudicotyledons</taxon>
        <taxon>Gunneridae</taxon>
        <taxon>Pentapetalae</taxon>
        <taxon>rosids</taxon>
        <taxon>fabids</taxon>
        <taxon>Fabales</taxon>
        <taxon>Fabaceae</taxon>
        <taxon>Caesalpinioideae</taxon>
        <taxon>Cassia clade</taxon>
        <taxon>Senna</taxon>
    </lineage>
</organism>
<gene>
    <name evidence="2" type="ORF">G2W53_027181</name>
</gene>
<evidence type="ECO:0000313" key="2">
    <source>
        <dbReference type="EMBL" id="KAF7821726.1"/>
    </source>
</evidence>
<protein>
    <submittedName>
        <fullName evidence="2">Uncharacterized protein</fullName>
    </submittedName>
</protein>